<reference evidence="7 8" key="1">
    <citation type="submission" date="2018-12" db="EMBL/GenBank/DDBJ databases">
        <title>Complete genome sequence of Haloplanus rallus MBLA0036.</title>
        <authorList>
            <person name="Nam Y.-d."/>
            <person name="Kang J."/>
            <person name="Chung W.-H."/>
            <person name="Park Y.S."/>
        </authorList>
    </citation>
    <scope>NUCLEOTIDE SEQUENCE [LARGE SCALE GENOMIC DNA]</scope>
    <source>
        <strain evidence="7 8">MBLA0036</strain>
    </source>
</reference>
<feature type="transmembrane region" description="Helical" evidence="6">
    <location>
        <begin position="50"/>
        <end position="71"/>
    </location>
</feature>
<dbReference type="KEGG" id="hra:EI982_05275"/>
<dbReference type="GeneID" id="99245168"/>
<evidence type="ECO:0000256" key="5">
    <source>
        <dbReference type="ARBA" id="ARBA00023136"/>
    </source>
</evidence>
<evidence type="ECO:0000256" key="3">
    <source>
        <dbReference type="ARBA" id="ARBA00022692"/>
    </source>
</evidence>
<dbReference type="InterPro" id="IPR001851">
    <property type="entry name" value="ABC_transp_permease"/>
</dbReference>
<evidence type="ECO:0000313" key="8">
    <source>
        <dbReference type="Proteomes" id="UP000428325"/>
    </source>
</evidence>
<dbReference type="AlphaFoldDB" id="A0A6B9F223"/>
<keyword evidence="4 6" id="KW-1133">Transmembrane helix</keyword>
<dbReference type="GO" id="GO:0005886">
    <property type="term" value="C:plasma membrane"/>
    <property type="evidence" value="ECO:0007669"/>
    <property type="project" value="UniProtKB-SubCell"/>
</dbReference>
<organism evidence="7 8">
    <name type="scientific">Haloplanus rallus</name>
    <dbReference type="NCBI Taxonomy" id="1816183"/>
    <lineage>
        <taxon>Archaea</taxon>
        <taxon>Methanobacteriati</taxon>
        <taxon>Methanobacteriota</taxon>
        <taxon>Stenosarchaea group</taxon>
        <taxon>Halobacteria</taxon>
        <taxon>Halobacteriales</taxon>
        <taxon>Haloferacaceae</taxon>
        <taxon>Haloplanus</taxon>
    </lineage>
</organism>
<keyword evidence="2" id="KW-1003">Cell membrane</keyword>
<proteinExistence type="predicted"/>
<comment type="subcellular location">
    <subcellularLocation>
        <location evidence="1">Cell membrane</location>
        <topology evidence="1">Multi-pass membrane protein</topology>
    </subcellularLocation>
</comment>
<feature type="transmembrane region" description="Helical" evidence="6">
    <location>
        <begin position="26"/>
        <end position="43"/>
    </location>
</feature>
<evidence type="ECO:0000256" key="1">
    <source>
        <dbReference type="ARBA" id="ARBA00004651"/>
    </source>
</evidence>
<keyword evidence="8" id="KW-1185">Reference proteome</keyword>
<dbReference type="InterPro" id="IPR043428">
    <property type="entry name" value="LivM-like"/>
</dbReference>
<dbReference type="RefSeq" id="WP_157688475.1">
    <property type="nucleotide sequence ID" value="NZ_CP034345.1"/>
</dbReference>
<keyword evidence="5 6" id="KW-0472">Membrane</keyword>
<evidence type="ECO:0000256" key="6">
    <source>
        <dbReference type="SAM" id="Phobius"/>
    </source>
</evidence>
<feature type="transmembrane region" description="Helical" evidence="6">
    <location>
        <begin position="298"/>
        <end position="319"/>
    </location>
</feature>
<feature type="transmembrane region" description="Helical" evidence="6">
    <location>
        <begin position="263"/>
        <end position="286"/>
    </location>
</feature>
<dbReference type="OrthoDB" id="30958at2157"/>
<keyword evidence="3 6" id="KW-0812">Transmembrane</keyword>
<feature type="transmembrane region" description="Helical" evidence="6">
    <location>
        <begin position="224"/>
        <end position="243"/>
    </location>
</feature>
<evidence type="ECO:0000256" key="2">
    <source>
        <dbReference type="ARBA" id="ARBA00022475"/>
    </source>
</evidence>
<dbReference type="EMBL" id="CP034345">
    <property type="protein sequence ID" value="QGX94238.1"/>
    <property type="molecule type" value="Genomic_DNA"/>
</dbReference>
<feature type="transmembrane region" description="Helical" evidence="6">
    <location>
        <begin position="105"/>
        <end position="127"/>
    </location>
</feature>
<dbReference type="PANTHER" id="PTHR30482">
    <property type="entry name" value="HIGH-AFFINITY BRANCHED-CHAIN AMINO ACID TRANSPORT SYSTEM PERMEASE"/>
    <property type="match status" value="1"/>
</dbReference>
<name>A0A6B9F223_9EURY</name>
<evidence type="ECO:0000313" key="7">
    <source>
        <dbReference type="EMBL" id="QGX94238.1"/>
    </source>
</evidence>
<feature type="transmembrane region" description="Helical" evidence="6">
    <location>
        <begin position="77"/>
        <end position="98"/>
    </location>
</feature>
<evidence type="ECO:0000256" key="4">
    <source>
        <dbReference type="ARBA" id="ARBA00022989"/>
    </source>
</evidence>
<dbReference type="Pfam" id="PF02653">
    <property type="entry name" value="BPD_transp_2"/>
    <property type="match status" value="1"/>
</dbReference>
<protein>
    <submittedName>
        <fullName evidence="7">Branched-chain amino acid ABC transporter permease</fullName>
    </submittedName>
</protein>
<dbReference type="Proteomes" id="UP000428325">
    <property type="component" value="Chromosome"/>
</dbReference>
<dbReference type="PANTHER" id="PTHR30482:SF10">
    <property type="entry name" value="HIGH-AFFINITY BRANCHED-CHAIN AMINO ACID TRANSPORT PROTEIN BRAE"/>
    <property type="match status" value="1"/>
</dbReference>
<gene>
    <name evidence="7" type="ORF">EI982_05275</name>
</gene>
<feature type="transmembrane region" description="Helical" evidence="6">
    <location>
        <begin position="133"/>
        <end position="155"/>
    </location>
</feature>
<dbReference type="GO" id="GO:0015658">
    <property type="term" value="F:branched-chain amino acid transmembrane transporter activity"/>
    <property type="evidence" value="ECO:0007669"/>
    <property type="project" value="InterPro"/>
</dbReference>
<accession>A0A6B9F223</accession>
<sequence>MGTIELPDGATSLGGRIEDTLDSLSVVHRAVALAVVVGALLTLPQFLNNYLVQVLFIIFLFITLGFGWNILSGFTGYINFGYAGFVGLGAYVTVITIVDFGLPWFAALLLAGLVTAVFGTIISAPILRLDGAYFAIAMLSLATAGRLAMSTEYLSGITRGGSGISFFPALSYTEQYYLAVVLAVGAGYFTYRLANSPLGLRLLAIREDELLASALGVKATREKLLAMFVHSMIAGIAGGLLAFNLSYIDPQTVFDIRYTELPIVMVLFGSPGTVLGPILGGVAFIIVSELLWSSFPTLHQFFFGLAIMFVVIFLPRGLVERLKDKGLLPRRRSL</sequence>
<dbReference type="CDD" id="cd06581">
    <property type="entry name" value="TM_PBP1_LivM_like"/>
    <property type="match status" value="1"/>
</dbReference>